<accession>A0A9Q1JQ06</accession>
<organism evidence="3 4">
    <name type="scientific">Carnegiea gigantea</name>
    <dbReference type="NCBI Taxonomy" id="171969"/>
    <lineage>
        <taxon>Eukaryota</taxon>
        <taxon>Viridiplantae</taxon>
        <taxon>Streptophyta</taxon>
        <taxon>Embryophyta</taxon>
        <taxon>Tracheophyta</taxon>
        <taxon>Spermatophyta</taxon>
        <taxon>Magnoliopsida</taxon>
        <taxon>eudicotyledons</taxon>
        <taxon>Gunneridae</taxon>
        <taxon>Pentapetalae</taxon>
        <taxon>Caryophyllales</taxon>
        <taxon>Cactineae</taxon>
        <taxon>Cactaceae</taxon>
        <taxon>Cactoideae</taxon>
        <taxon>Echinocereeae</taxon>
        <taxon>Carnegiea</taxon>
    </lineage>
</organism>
<feature type="compositionally biased region" description="Polar residues" evidence="1">
    <location>
        <begin position="256"/>
        <end position="265"/>
    </location>
</feature>
<reference evidence="3" key="1">
    <citation type="submission" date="2022-04" db="EMBL/GenBank/DDBJ databases">
        <title>Carnegiea gigantea Genome sequencing and assembly v2.</title>
        <authorList>
            <person name="Copetti D."/>
            <person name="Sanderson M.J."/>
            <person name="Burquez A."/>
            <person name="Wojciechowski M.F."/>
        </authorList>
    </citation>
    <scope>NUCLEOTIDE SEQUENCE</scope>
    <source>
        <strain evidence="3">SGP5-SGP5p</strain>
        <tissue evidence="3">Aerial part</tissue>
    </source>
</reference>
<feature type="compositionally biased region" description="Polar residues" evidence="1">
    <location>
        <begin position="21"/>
        <end position="30"/>
    </location>
</feature>
<protein>
    <recommendedName>
        <fullName evidence="2">Myb/SANT-like domain-containing protein</fullName>
    </recommendedName>
</protein>
<dbReference type="Proteomes" id="UP001153076">
    <property type="component" value="Unassembled WGS sequence"/>
</dbReference>
<proteinExistence type="predicted"/>
<evidence type="ECO:0000259" key="2">
    <source>
        <dbReference type="Pfam" id="PF12776"/>
    </source>
</evidence>
<dbReference type="AlphaFoldDB" id="A0A9Q1JQ06"/>
<comment type="caution">
    <text evidence="3">The sequence shown here is derived from an EMBL/GenBank/DDBJ whole genome shotgun (WGS) entry which is preliminary data.</text>
</comment>
<dbReference type="Pfam" id="PF12776">
    <property type="entry name" value="Myb_DNA-bind_3"/>
    <property type="match status" value="1"/>
</dbReference>
<feature type="compositionally biased region" description="Basic and acidic residues" evidence="1">
    <location>
        <begin position="267"/>
        <end position="277"/>
    </location>
</feature>
<gene>
    <name evidence="3" type="ORF">Cgig2_021052</name>
</gene>
<dbReference type="InterPro" id="IPR045026">
    <property type="entry name" value="LIMYB"/>
</dbReference>
<name>A0A9Q1JQ06_9CARY</name>
<sequence length="362" mass="40875">MLPLNYPHRTHAPPLDLPTIDTCSPPSQIHSKVRKPPSALLELRNPSLNKPDTQPPLAITQQRRLPPQLPRNEAPLSVFTARPYQRCVGFPFVGEHNPWWLAQIGFEGINETVIAASTSGKKSANWTNRDDEKLLDILIEQRAQGAVKFEWSLVRVMLKNERINKESIQIKNHCNDLRKKLGAWEFLIGKIGVGVDYKTGAVVMSDSTWQDFLQRYGWKCKSFRKKVPANLEKMKSAFYGKQATGEMSFAPGMVVSPSNQTQRSTGKARDMDKHIGDSDEANEDGLMLIWNAFLRRKVNLLLRVCTALASEKVKAGLLVTANGKSFLTGHQEMRRCTKPFLLSASGRRQSNNHPLRSRCRHD</sequence>
<dbReference type="EMBL" id="JAKOGI010000960">
    <property type="protein sequence ID" value="KAJ8428885.1"/>
    <property type="molecule type" value="Genomic_DNA"/>
</dbReference>
<evidence type="ECO:0000313" key="4">
    <source>
        <dbReference type="Proteomes" id="UP001153076"/>
    </source>
</evidence>
<dbReference type="OrthoDB" id="1822085at2759"/>
<evidence type="ECO:0000313" key="3">
    <source>
        <dbReference type="EMBL" id="KAJ8428885.1"/>
    </source>
</evidence>
<dbReference type="PANTHER" id="PTHR47584">
    <property type="match status" value="1"/>
</dbReference>
<dbReference type="InterPro" id="IPR024752">
    <property type="entry name" value="Myb/SANT-like_dom"/>
</dbReference>
<dbReference type="PANTHER" id="PTHR47584:SF14">
    <property type="entry name" value="L10-INTERACTING MYB DOMAIN-CONTAINING PROTEIN-LIKE"/>
    <property type="match status" value="1"/>
</dbReference>
<feature type="region of interest" description="Disordered" evidence="1">
    <location>
        <begin position="1"/>
        <end position="37"/>
    </location>
</feature>
<feature type="domain" description="Myb/SANT-like" evidence="2">
    <location>
        <begin position="125"/>
        <end position="211"/>
    </location>
</feature>
<evidence type="ECO:0000256" key="1">
    <source>
        <dbReference type="SAM" id="MobiDB-lite"/>
    </source>
</evidence>
<keyword evidence="4" id="KW-1185">Reference proteome</keyword>
<feature type="region of interest" description="Disordered" evidence="1">
    <location>
        <begin position="251"/>
        <end position="277"/>
    </location>
</feature>